<dbReference type="SUPFAM" id="SSF52218">
    <property type="entry name" value="Flavoproteins"/>
    <property type="match status" value="1"/>
</dbReference>
<comment type="caution">
    <text evidence="2">The sequence shown here is derived from an EMBL/GenBank/DDBJ whole genome shotgun (WGS) entry which is preliminary data.</text>
</comment>
<dbReference type="Proteomes" id="UP000297348">
    <property type="component" value="Unassembled WGS sequence"/>
</dbReference>
<organism evidence="2 3">
    <name type="scientific">Levilactobacillus suantsaiihabitans</name>
    <dbReference type="NCBI Taxonomy" id="2487722"/>
    <lineage>
        <taxon>Bacteria</taxon>
        <taxon>Bacillati</taxon>
        <taxon>Bacillota</taxon>
        <taxon>Bacilli</taxon>
        <taxon>Lactobacillales</taxon>
        <taxon>Lactobacillaceae</taxon>
        <taxon>Levilactobacillus</taxon>
    </lineage>
</organism>
<protein>
    <submittedName>
        <fullName evidence="2">NAD(P)H-dependent oxidoreductase</fullName>
    </submittedName>
</protein>
<dbReference type="PANTHER" id="PTHR30543">
    <property type="entry name" value="CHROMATE REDUCTASE"/>
    <property type="match status" value="1"/>
</dbReference>
<dbReference type="Pfam" id="PF03358">
    <property type="entry name" value="FMN_red"/>
    <property type="match status" value="1"/>
</dbReference>
<reference evidence="2 3" key="1">
    <citation type="submission" date="2018-10" db="EMBL/GenBank/DDBJ databases">
        <title>Lactobacillus sp. R7 and Lactobacillus sp. R19 isolated from fermented mustard green product of Taiwan.</title>
        <authorList>
            <person name="Lin S.-T."/>
        </authorList>
    </citation>
    <scope>NUCLEOTIDE SEQUENCE [LARGE SCALE GENOMIC DNA]</scope>
    <source>
        <strain evidence="2 3">BCRC 81129</strain>
    </source>
</reference>
<dbReference type="GO" id="GO:0016491">
    <property type="term" value="F:oxidoreductase activity"/>
    <property type="evidence" value="ECO:0007669"/>
    <property type="project" value="InterPro"/>
</dbReference>
<dbReference type="InterPro" id="IPR029039">
    <property type="entry name" value="Flavoprotein-like_sf"/>
</dbReference>
<evidence type="ECO:0000313" key="3">
    <source>
        <dbReference type="Proteomes" id="UP000297348"/>
    </source>
</evidence>
<keyword evidence="3" id="KW-1185">Reference proteome</keyword>
<dbReference type="InterPro" id="IPR005025">
    <property type="entry name" value="FMN_Rdtase-like_dom"/>
</dbReference>
<evidence type="ECO:0000259" key="1">
    <source>
        <dbReference type="Pfam" id="PF03358"/>
    </source>
</evidence>
<dbReference type="InterPro" id="IPR050712">
    <property type="entry name" value="NAD(P)H-dep_reductase"/>
</dbReference>
<feature type="domain" description="NADPH-dependent FMN reductase-like" evidence="1">
    <location>
        <begin position="1"/>
        <end position="146"/>
    </location>
</feature>
<dbReference type="GO" id="GO:0010181">
    <property type="term" value="F:FMN binding"/>
    <property type="evidence" value="ECO:0007669"/>
    <property type="project" value="TreeGrafter"/>
</dbReference>
<sequence length="185" mass="20466">MKIIGLVGNNADFSYNRLLLQFMSSHFTTDVDIEVAEIKDLPMFNESTAQPTPTCVTTLAAKIAAADGVIIATPEYDHSIPASLKNCLEWLSYAAHPFTDKPVMVVGVSLGQQGTSFAQTQLREILNSPGLNAHVLSGNQFMMGFAKKQFDQNGQLTDDRTLDFLTQCFQTFQQFVQAHRLMTVE</sequence>
<dbReference type="Gene3D" id="3.40.50.360">
    <property type="match status" value="1"/>
</dbReference>
<name>A0A4Z0J7P4_9LACO</name>
<gene>
    <name evidence="2" type="ORF">EGT51_09420</name>
</gene>
<dbReference type="OrthoDB" id="9812295at2"/>
<dbReference type="AlphaFoldDB" id="A0A4Z0J7P4"/>
<dbReference type="EMBL" id="RKLX01000015">
    <property type="protein sequence ID" value="TGD18247.1"/>
    <property type="molecule type" value="Genomic_DNA"/>
</dbReference>
<evidence type="ECO:0000313" key="2">
    <source>
        <dbReference type="EMBL" id="TGD18247.1"/>
    </source>
</evidence>
<dbReference type="PANTHER" id="PTHR30543:SF21">
    <property type="entry name" value="NAD(P)H-DEPENDENT FMN REDUCTASE LOT6"/>
    <property type="match status" value="1"/>
</dbReference>
<proteinExistence type="predicted"/>
<dbReference type="GO" id="GO:0005829">
    <property type="term" value="C:cytosol"/>
    <property type="evidence" value="ECO:0007669"/>
    <property type="project" value="TreeGrafter"/>
</dbReference>
<dbReference type="RefSeq" id="WP_135368443.1">
    <property type="nucleotide sequence ID" value="NZ_RKLX01000015.1"/>
</dbReference>
<accession>A0A4Z0J7P4</accession>